<evidence type="ECO:0000313" key="1">
    <source>
        <dbReference type="EMBL" id="CAG8679940.1"/>
    </source>
</evidence>
<gene>
    <name evidence="1" type="ORF">ACOLOM_LOCUS9292</name>
</gene>
<organism evidence="1 2">
    <name type="scientific">Acaulospora colombiana</name>
    <dbReference type="NCBI Taxonomy" id="27376"/>
    <lineage>
        <taxon>Eukaryota</taxon>
        <taxon>Fungi</taxon>
        <taxon>Fungi incertae sedis</taxon>
        <taxon>Mucoromycota</taxon>
        <taxon>Glomeromycotina</taxon>
        <taxon>Glomeromycetes</taxon>
        <taxon>Diversisporales</taxon>
        <taxon>Acaulosporaceae</taxon>
        <taxon>Acaulospora</taxon>
    </lineage>
</organism>
<protein>
    <submittedName>
        <fullName evidence="1">3622_t:CDS:1</fullName>
    </submittedName>
</protein>
<dbReference type="EMBL" id="CAJVPT010026572">
    <property type="protein sequence ID" value="CAG8679940.1"/>
    <property type="molecule type" value="Genomic_DNA"/>
</dbReference>
<name>A0ACA9NWZ0_9GLOM</name>
<accession>A0ACA9NWZ0</accession>
<dbReference type="Proteomes" id="UP000789525">
    <property type="component" value="Unassembled WGS sequence"/>
</dbReference>
<reference evidence="1" key="1">
    <citation type="submission" date="2021-06" db="EMBL/GenBank/DDBJ databases">
        <authorList>
            <person name="Kallberg Y."/>
            <person name="Tangrot J."/>
            <person name="Rosling A."/>
        </authorList>
    </citation>
    <scope>NUCLEOTIDE SEQUENCE</scope>
    <source>
        <strain evidence="1">CL356</strain>
    </source>
</reference>
<feature type="non-terminal residue" evidence="1">
    <location>
        <position position="369"/>
    </location>
</feature>
<sequence length="369" mass="41477">MRPSNPPVVSDEIDPSTIFKLPGPPYSAEKPPYSYAALIGQALNAAHRKRACLDHIYLFISTVYPYYKRGEQAWQNSIRHNLSQNSSFTRLKHPSGGQHGEWAIREEDKHCFVDGGFVRSARPVEMGRKRRRKGAFDDDSDLEEDVSPRKRAKKGSGKFSTKTERAETDARHRLPSPPPSEKVNYGDEFHLPSRQEIMARARNSDSIIPTAKKSQRKGKKDVRSKQPAKRKKKKHSESEMEEASEEEEESEFEMDTLSPLFGKGRPLNGDLTMLAPIKRREDDTTSMDEPLAFEGRSSKASSISPPLGSVLSELPSETQSEVVSEEEDPDDIQASDGPEDSNPISVHTSSQNLMERTVESARTKLNIDR</sequence>
<keyword evidence="2" id="KW-1185">Reference proteome</keyword>
<proteinExistence type="predicted"/>
<comment type="caution">
    <text evidence="1">The sequence shown here is derived from an EMBL/GenBank/DDBJ whole genome shotgun (WGS) entry which is preliminary data.</text>
</comment>
<evidence type="ECO:0000313" key="2">
    <source>
        <dbReference type="Proteomes" id="UP000789525"/>
    </source>
</evidence>